<feature type="compositionally biased region" description="Basic and acidic residues" evidence="10">
    <location>
        <begin position="39"/>
        <end position="57"/>
    </location>
</feature>
<name>A0AA39RVS6_ACESA</name>
<feature type="active site" evidence="8">
    <location>
        <position position="591"/>
    </location>
</feature>
<evidence type="ECO:0000256" key="8">
    <source>
        <dbReference type="PROSITE-ProRule" id="PRU10060"/>
    </source>
</evidence>
<dbReference type="InterPro" id="IPR001701">
    <property type="entry name" value="Glyco_hydro_9"/>
</dbReference>
<accession>A0AA39RVS6</accession>
<dbReference type="InterPro" id="IPR033126">
    <property type="entry name" value="Glyco_hydro_9_Asp/Glu_AS"/>
</dbReference>
<dbReference type="PROSITE" id="PS00698">
    <property type="entry name" value="GH9_3"/>
    <property type="match status" value="1"/>
</dbReference>
<comment type="caution">
    <text evidence="12">The sequence shown here is derived from an EMBL/GenBank/DDBJ whole genome shotgun (WGS) entry which is preliminary data.</text>
</comment>
<evidence type="ECO:0000259" key="11">
    <source>
        <dbReference type="Pfam" id="PF00759"/>
    </source>
</evidence>
<evidence type="ECO:0000256" key="2">
    <source>
        <dbReference type="ARBA" id="ARBA00007072"/>
    </source>
</evidence>
<evidence type="ECO:0000256" key="7">
    <source>
        <dbReference type="ARBA" id="ARBA00023326"/>
    </source>
</evidence>
<proteinExistence type="inferred from homology"/>
<organism evidence="12 13">
    <name type="scientific">Acer saccharum</name>
    <name type="common">Sugar maple</name>
    <dbReference type="NCBI Taxonomy" id="4024"/>
    <lineage>
        <taxon>Eukaryota</taxon>
        <taxon>Viridiplantae</taxon>
        <taxon>Streptophyta</taxon>
        <taxon>Embryophyta</taxon>
        <taxon>Tracheophyta</taxon>
        <taxon>Spermatophyta</taxon>
        <taxon>Magnoliopsida</taxon>
        <taxon>eudicotyledons</taxon>
        <taxon>Gunneridae</taxon>
        <taxon>Pentapetalae</taxon>
        <taxon>rosids</taxon>
        <taxon>malvids</taxon>
        <taxon>Sapindales</taxon>
        <taxon>Sapindaceae</taxon>
        <taxon>Hippocastanoideae</taxon>
        <taxon>Acereae</taxon>
        <taxon>Acer</taxon>
    </lineage>
</organism>
<keyword evidence="7 8" id="KW-0624">Polysaccharide degradation</keyword>
<dbReference type="PANTHER" id="PTHR22298">
    <property type="entry name" value="ENDO-1,4-BETA-GLUCANASE"/>
    <property type="match status" value="1"/>
</dbReference>
<dbReference type="AlphaFoldDB" id="A0AA39RVS6"/>
<sequence length="644" mass="73219">MNSVVSPTDFPKLDKLNTGDKLLKLAYLIIPKPWPDEPPKHIEHNLRSSSKEARKLTYGEVEDEASNGGEVSPDLFRLRSRPESQLVVLPVFDPGHFNSKEEEGEISFDFNGDLGHFGRFFEDKLPKLAYFIVPKPWPDEPPKHIEHNLRSSSKEARKLTYGEVEDEASNGGEVSPDLFRLRSRPESQLVVLPVFDPGHFHSKEEEGEISFDFNGDLGHFERFFEGDRRRIEASGRRFSERRRIENEEDARVSNDLIWGFRLLGISEEVRVLLKKRLGISEINWEFWKFTSRDFCWSKKKKNWGFYSNDKLLFCEGRRIELLFKFATREQGAKFSGVADLSSVYYNSNDYWDEFVWARAWLYCATGNSSYLRFVTDPSVADHSSAFSGGPDRGALSWNNKHAGAQLLLTRMRMFLGYGYPYEEMLRRFQNQVNEIMCSYLPGFPNFGRTPGGLIQLNHGEPGPLQYVVNAAFLTTLYTDYLEALNMPGIHCGPKFHANKDLRSFAKTQMDYILGKNPQRMSYVVGFGDHFPQHVLHGGASIPKNKKTSCQAGQKWRDSLKPNPNVIVGAMVGGPDRKDGFRDSRSNYNYTEPTIAGNAGLVAALVALSNEGTAEIDRNTMFYAVPPMFTPRPPPPGPPPSPWIP</sequence>
<evidence type="ECO:0000256" key="10">
    <source>
        <dbReference type="SAM" id="MobiDB-lite"/>
    </source>
</evidence>
<dbReference type="EC" id="3.2.1.4" evidence="9"/>
<evidence type="ECO:0000256" key="9">
    <source>
        <dbReference type="RuleBase" id="RU361166"/>
    </source>
</evidence>
<dbReference type="InterPro" id="IPR008928">
    <property type="entry name" value="6-hairpin_glycosidase_sf"/>
</dbReference>
<feature type="region of interest" description="Disordered" evidence="10">
    <location>
        <begin position="39"/>
        <end position="74"/>
    </location>
</feature>
<dbReference type="EMBL" id="JAUESC010000384">
    <property type="protein sequence ID" value="KAK0581256.1"/>
    <property type="molecule type" value="Genomic_DNA"/>
</dbReference>
<gene>
    <name evidence="12" type="ORF">LWI29_011815</name>
</gene>
<evidence type="ECO:0000256" key="3">
    <source>
        <dbReference type="ARBA" id="ARBA00022801"/>
    </source>
</evidence>
<dbReference type="GO" id="GO:0030245">
    <property type="term" value="P:cellulose catabolic process"/>
    <property type="evidence" value="ECO:0007669"/>
    <property type="project" value="UniProtKB-KW"/>
</dbReference>
<protein>
    <recommendedName>
        <fullName evidence="9">Endoglucanase</fullName>
        <ecNumber evidence="9">3.2.1.4</ecNumber>
    </recommendedName>
</protein>
<keyword evidence="5 8" id="KW-0119">Carbohydrate metabolism</keyword>
<dbReference type="Proteomes" id="UP001168877">
    <property type="component" value="Unassembled WGS sequence"/>
</dbReference>
<evidence type="ECO:0000313" key="12">
    <source>
        <dbReference type="EMBL" id="KAK0581256.1"/>
    </source>
</evidence>
<evidence type="ECO:0000256" key="4">
    <source>
        <dbReference type="ARBA" id="ARBA00023001"/>
    </source>
</evidence>
<reference evidence="12" key="2">
    <citation type="submission" date="2023-06" db="EMBL/GenBank/DDBJ databases">
        <authorList>
            <person name="Swenson N.G."/>
            <person name="Wegrzyn J.L."/>
            <person name="Mcevoy S.L."/>
        </authorList>
    </citation>
    <scope>NUCLEOTIDE SEQUENCE</scope>
    <source>
        <strain evidence="12">NS2018</strain>
        <tissue evidence="12">Leaf</tissue>
    </source>
</reference>
<evidence type="ECO:0000256" key="5">
    <source>
        <dbReference type="ARBA" id="ARBA00023277"/>
    </source>
</evidence>
<evidence type="ECO:0000256" key="1">
    <source>
        <dbReference type="ARBA" id="ARBA00000966"/>
    </source>
</evidence>
<dbReference type="Gene3D" id="1.50.10.10">
    <property type="match status" value="1"/>
</dbReference>
<keyword evidence="4 9" id="KW-0136">Cellulose degradation</keyword>
<comment type="catalytic activity">
    <reaction evidence="1 9">
        <text>Endohydrolysis of (1-&gt;4)-beta-D-glucosidic linkages in cellulose, lichenin and cereal beta-D-glucans.</text>
        <dbReference type="EC" id="3.2.1.4"/>
    </reaction>
</comment>
<dbReference type="Pfam" id="PF00759">
    <property type="entry name" value="Glyco_hydro_9"/>
    <property type="match status" value="1"/>
</dbReference>
<dbReference type="GO" id="GO:0008810">
    <property type="term" value="F:cellulase activity"/>
    <property type="evidence" value="ECO:0007669"/>
    <property type="project" value="UniProtKB-EC"/>
</dbReference>
<keyword evidence="13" id="KW-1185">Reference proteome</keyword>
<keyword evidence="6 8" id="KW-0326">Glycosidase</keyword>
<evidence type="ECO:0000256" key="6">
    <source>
        <dbReference type="ARBA" id="ARBA00023295"/>
    </source>
</evidence>
<feature type="domain" description="Glycoside hydrolase family 9" evidence="11">
    <location>
        <begin position="322"/>
        <end position="604"/>
    </location>
</feature>
<reference evidence="12" key="1">
    <citation type="journal article" date="2022" name="Plant J.">
        <title>Strategies of tolerance reflected in two North American maple genomes.</title>
        <authorList>
            <person name="McEvoy S.L."/>
            <person name="Sezen U.U."/>
            <person name="Trouern-Trend A."/>
            <person name="McMahon S.M."/>
            <person name="Schaberg P.G."/>
            <person name="Yang J."/>
            <person name="Wegrzyn J.L."/>
            <person name="Swenson N.G."/>
        </authorList>
    </citation>
    <scope>NUCLEOTIDE SEQUENCE</scope>
    <source>
        <strain evidence="12">NS2018</strain>
    </source>
</reference>
<dbReference type="SUPFAM" id="SSF48208">
    <property type="entry name" value="Six-hairpin glycosidases"/>
    <property type="match status" value="1"/>
</dbReference>
<keyword evidence="3 8" id="KW-0378">Hydrolase</keyword>
<evidence type="ECO:0000313" key="13">
    <source>
        <dbReference type="Proteomes" id="UP001168877"/>
    </source>
</evidence>
<dbReference type="InterPro" id="IPR012341">
    <property type="entry name" value="6hp_glycosidase-like_sf"/>
</dbReference>
<feature type="active site" evidence="8">
    <location>
        <position position="582"/>
    </location>
</feature>
<comment type="similarity">
    <text evidence="2 8 9">Belongs to the glycosyl hydrolase 9 (cellulase E) family.</text>
</comment>